<dbReference type="Proteomes" id="UP001497516">
    <property type="component" value="Chromosome 1"/>
</dbReference>
<evidence type="ECO:0000256" key="1">
    <source>
        <dbReference type="SAM" id="MobiDB-lite"/>
    </source>
</evidence>
<evidence type="ECO:0000313" key="2">
    <source>
        <dbReference type="EMBL" id="CAL1354458.1"/>
    </source>
</evidence>
<dbReference type="AlphaFoldDB" id="A0AAV2CF27"/>
<gene>
    <name evidence="2" type="ORF">LTRI10_LOCUS2267</name>
</gene>
<keyword evidence="3" id="KW-1185">Reference proteome</keyword>
<name>A0AAV2CF27_9ROSI</name>
<protein>
    <submittedName>
        <fullName evidence="2">Uncharacterized protein</fullName>
    </submittedName>
</protein>
<evidence type="ECO:0000313" key="3">
    <source>
        <dbReference type="Proteomes" id="UP001497516"/>
    </source>
</evidence>
<sequence>MDRYGGIITRIARHFQVNLARCTRVGRTESFLVETLYNQKLVLQGERGVEYLDGLRPSRVIRAAVAPALVEPNLEVPPAAEQPPARAPGRRRRTLLQYPAQQPPPPPPAGDPPVQRVDRLGRTSWDSHPASTGRSIFSSLWLDARVSY</sequence>
<accession>A0AAV2CF27</accession>
<feature type="region of interest" description="Disordered" evidence="1">
    <location>
        <begin position="73"/>
        <end position="131"/>
    </location>
</feature>
<proteinExistence type="predicted"/>
<organism evidence="2 3">
    <name type="scientific">Linum trigynum</name>
    <dbReference type="NCBI Taxonomy" id="586398"/>
    <lineage>
        <taxon>Eukaryota</taxon>
        <taxon>Viridiplantae</taxon>
        <taxon>Streptophyta</taxon>
        <taxon>Embryophyta</taxon>
        <taxon>Tracheophyta</taxon>
        <taxon>Spermatophyta</taxon>
        <taxon>Magnoliopsida</taxon>
        <taxon>eudicotyledons</taxon>
        <taxon>Gunneridae</taxon>
        <taxon>Pentapetalae</taxon>
        <taxon>rosids</taxon>
        <taxon>fabids</taxon>
        <taxon>Malpighiales</taxon>
        <taxon>Linaceae</taxon>
        <taxon>Linum</taxon>
    </lineage>
</organism>
<dbReference type="EMBL" id="OZ034813">
    <property type="protein sequence ID" value="CAL1354458.1"/>
    <property type="molecule type" value="Genomic_DNA"/>
</dbReference>
<reference evidence="2 3" key="1">
    <citation type="submission" date="2024-04" db="EMBL/GenBank/DDBJ databases">
        <authorList>
            <person name="Fracassetti M."/>
        </authorList>
    </citation>
    <scope>NUCLEOTIDE SEQUENCE [LARGE SCALE GENOMIC DNA]</scope>
</reference>
<feature type="compositionally biased region" description="Pro residues" evidence="1">
    <location>
        <begin position="101"/>
        <end position="111"/>
    </location>
</feature>